<sequence>MQSDLSQAQKNHRPEILAPAGDRQAFLAALAAGADAIYMGLKHFSARMQASNFAVKETMALADLAHAHDAKLYLAFNTLLKPGDLAAAGRLVERFSRPNTPSPDALIVQDLGMVEVARQAGFQGELHLSTLAALSPTAGLQTASQLGVSRVVLPRELDIEEIKAMAEVCPEDMDLEVFVHGALCYAVSGRCYWSTALGGKSGLRGRCVQPCRRIYARGRHKDRFFSCFDLGLDLMVKTLLEVPRVACWKIEGRKKGAHYVYYTTTAYRILRDQGRDPAMRKEAEAILERALGRPTSRSRFLPQSRQLPLPGPKDAGRTGSGLFVGTVARTPEGTAYLKPRVPLIPRDLLRIGSEDEKHHRILKVSKAVPKAGTLDIPPDSGPFPKKSPTGKSTSFRDDRRGPKGKDGKDGKYGKSGKFQGKGGKRPFVPRGKVPPSGTPVYLVDRQEPQLMERINAMEAEAQRRPEIKSPGESKFQPRLPERYVAGKEPVIDMLVRRSPPKGKDTKFRGQLALWMSPRLIDQVSRTFLPRTWWWLPPVIWPDEEKLWRAVLLRMVKQGARTFVLNAPWQMALLPERQPEPQRKTEGKRKVPDWQILAGPFCNISNVLAVESLAGLGFTGAIVSPELGRDDYLALPQHSPLPLGIVTGGFWPACVSRHTPAPIKQREPLTSPKGEVYWPRTMGQNLWLFPSWPVDLSEHRQTLENAGYRWFVTVDEVRPKEVADPGRTTVMNWDGGLL</sequence>
<comment type="caution">
    <text evidence="2">The sequence shown here is derived from an EMBL/GenBank/DDBJ whole genome shotgun (WGS) entry which is preliminary data.</text>
</comment>
<accession>A0A6P1ZDF5</accession>
<dbReference type="Pfam" id="PF01136">
    <property type="entry name" value="Peptidase_U32"/>
    <property type="match status" value="1"/>
</dbReference>
<dbReference type="OrthoDB" id="9807498at2"/>
<dbReference type="InterPro" id="IPR001539">
    <property type="entry name" value="Peptidase_U32"/>
</dbReference>
<proteinExistence type="predicted"/>
<feature type="region of interest" description="Disordered" evidence="1">
    <location>
        <begin position="294"/>
        <end position="318"/>
    </location>
</feature>
<reference evidence="2 3" key="1">
    <citation type="submission" date="2018-06" db="EMBL/GenBank/DDBJ databases">
        <title>Complete genome of Desulfovibrio marinus P48SEP.</title>
        <authorList>
            <person name="Crispim J.S."/>
            <person name="Vidigal P.M.P."/>
            <person name="Silva L.C.F."/>
            <person name="Araujo L.C."/>
            <person name="Laguardia C.N."/>
            <person name="Dias R.S."/>
            <person name="Sousa M.P."/>
            <person name="Paula S.O."/>
            <person name="Silva C."/>
        </authorList>
    </citation>
    <scope>NUCLEOTIDE SEQUENCE [LARGE SCALE GENOMIC DNA]</scope>
    <source>
        <strain evidence="2 3">P48SEP</strain>
    </source>
</reference>
<dbReference type="RefSeq" id="WP_144307185.1">
    <property type="nucleotide sequence ID" value="NZ_QMIF01000019.1"/>
</dbReference>
<dbReference type="EMBL" id="QMIF01000019">
    <property type="protein sequence ID" value="TVM30865.1"/>
    <property type="molecule type" value="Genomic_DNA"/>
</dbReference>
<evidence type="ECO:0000313" key="3">
    <source>
        <dbReference type="Proteomes" id="UP000434052"/>
    </source>
</evidence>
<dbReference type="Proteomes" id="UP000434052">
    <property type="component" value="Unassembled WGS sequence"/>
</dbReference>
<feature type="compositionally biased region" description="Polar residues" evidence="1">
    <location>
        <begin position="295"/>
        <end position="306"/>
    </location>
</feature>
<name>A0A6P1ZDF5_9BACT</name>
<evidence type="ECO:0000313" key="2">
    <source>
        <dbReference type="EMBL" id="TVM30865.1"/>
    </source>
</evidence>
<dbReference type="InterPro" id="IPR051454">
    <property type="entry name" value="RNA/ubiquinone_mod_enzymes"/>
</dbReference>
<protein>
    <submittedName>
        <fullName evidence="2">U32 family peptidase</fullName>
    </submittedName>
</protein>
<evidence type="ECO:0000256" key="1">
    <source>
        <dbReference type="SAM" id="MobiDB-lite"/>
    </source>
</evidence>
<gene>
    <name evidence="2" type="ORF">DQK91_20010</name>
</gene>
<dbReference type="AlphaFoldDB" id="A0A6P1ZDF5"/>
<dbReference type="PANTHER" id="PTHR30217:SF10">
    <property type="entry name" value="23S RRNA 5-HYDROXYCYTIDINE C2501 SYNTHASE"/>
    <property type="match status" value="1"/>
</dbReference>
<feature type="compositionally biased region" description="Basic and acidic residues" evidence="1">
    <location>
        <begin position="394"/>
        <end position="412"/>
    </location>
</feature>
<organism evidence="2 3">
    <name type="scientific">Oceanidesulfovibrio marinus</name>
    <dbReference type="NCBI Taxonomy" id="370038"/>
    <lineage>
        <taxon>Bacteria</taxon>
        <taxon>Pseudomonadati</taxon>
        <taxon>Thermodesulfobacteriota</taxon>
        <taxon>Desulfovibrionia</taxon>
        <taxon>Desulfovibrionales</taxon>
        <taxon>Desulfovibrionaceae</taxon>
        <taxon>Oceanidesulfovibrio</taxon>
    </lineage>
</organism>
<feature type="region of interest" description="Disordered" evidence="1">
    <location>
        <begin position="371"/>
        <end position="440"/>
    </location>
</feature>
<dbReference type="PANTHER" id="PTHR30217">
    <property type="entry name" value="PEPTIDASE U32 FAMILY"/>
    <property type="match status" value="1"/>
</dbReference>